<dbReference type="Proteomes" id="UP000184236">
    <property type="component" value="Unassembled WGS sequence"/>
</dbReference>
<name>A0A1M5A888_9FLAO</name>
<dbReference type="STRING" id="1302685.SAMN05444408_11241"/>
<organism evidence="1 2">
    <name type="scientific">Chryseobacterium takakiae</name>
    <dbReference type="NCBI Taxonomy" id="1302685"/>
    <lineage>
        <taxon>Bacteria</taxon>
        <taxon>Pseudomonadati</taxon>
        <taxon>Bacteroidota</taxon>
        <taxon>Flavobacteriia</taxon>
        <taxon>Flavobacteriales</taxon>
        <taxon>Weeksellaceae</taxon>
        <taxon>Chryseobacterium group</taxon>
        <taxon>Chryseobacterium</taxon>
    </lineage>
</organism>
<reference evidence="2" key="1">
    <citation type="submission" date="2016-11" db="EMBL/GenBank/DDBJ databases">
        <authorList>
            <person name="Varghese N."/>
            <person name="Submissions S."/>
        </authorList>
    </citation>
    <scope>NUCLEOTIDE SEQUENCE [LARGE SCALE GENOMIC DNA]</scope>
    <source>
        <strain evidence="2">DSM 26898</strain>
    </source>
</reference>
<dbReference type="EMBL" id="FQVO01000012">
    <property type="protein sequence ID" value="SHF26246.1"/>
    <property type="molecule type" value="Genomic_DNA"/>
</dbReference>
<protein>
    <submittedName>
        <fullName evidence="1">Uncharacterized protein</fullName>
    </submittedName>
</protein>
<evidence type="ECO:0000313" key="2">
    <source>
        <dbReference type="Proteomes" id="UP000184236"/>
    </source>
</evidence>
<dbReference type="AlphaFoldDB" id="A0A1M5A888"/>
<sequence length="216" mass="25685">MVYIYKSEFKPRIKNEALQEIYKRKNINKVKLFKETVHQTDQLEGLSLESYPLQSIFFDEITDDKRNINLIKDLTAYIFNSKPLNIPLIENITHKIPKNQWYYNKVKEILFEYKSKYLLEYLAGFRNSDDIELIKSYGKDSYFAIQKFSSVEFLPFLESMAEKESSDYEYLSTVAKLCHHQKSGHLINTVFNVLKNSNYDTDLFKSYLYNNKCPIQ</sequence>
<accession>A0A1M5A888</accession>
<gene>
    <name evidence="1" type="ORF">SAMN05444408_11241</name>
</gene>
<keyword evidence="2" id="KW-1185">Reference proteome</keyword>
<proteinExistence type="predicted"/>
<evidence type="ECO:0000313" key="1">
    <source>
        <dbReference type="EMBL" id="SHF26246.1"/>
    </source>
</evidence>